<dbReference type="EMBL" id="CM008049">
    <property type="protein sequence ID" value="PAN23910.1"/>
    <property type="molecule type" value="Genomic_DNA"/>
</dbReference>
<proteinExistence type="predicted"/>
<gene>
    <name evidence="1" type="ORF">PAHAL_4G131700</name>
</gene>
<dbReference type="Proteomes" id="UP000243499">
    <property type="component" value="Chromosome 4"/>
</dbReference>
<name>A0A2S3HIZ3_9POAL</name>
<evidence type="ECO:0000313" key="1">
    <source>
        <dbReference type="EMBL" id="PAN23910.1"/>
    </source>
</evidence>
<dbReference type="AlphaFoldDB" id="A0A2S3HIZ3"/>
<organism evidence="1">
    <name type="scientific">Panicum hallii</name>
    <dbReference type="NCBI Taxonomy" id="206008"/>
    <lineage>
        <taxon>Eukaryota</taxon>
        <taxon>Viridiplantae</taxon>
        <taxon>Streptophyta</taxon>
        <taxon>Embryophyta</taxon>
        <taxon>Tracheophyta</taxon>
        <taxon>Spermatophyta</taxon>
        <taxon>Magnoliopsida</taxon>
        <taxon>Liliopsida</taxon>
        <taxon>Poales</taxon>
        <taxon>Poaceae</taxon>
        <taxon>PACMAD clade</taxon>
        <taxon>Panicoideae</taxon>
        <taxon>Panicodae</taxon>
        <taxon>Paniceae</taxon>
        <taxon>Panicinae</taxon>
        <taxon>Panicum</taxon>
        <taxon>Panicum sect. Panicum</taxon>
    </lineage>
</organism>
<reference evidence="1" key="1">
    <citation type="submission" date="2018-04" db="EMBL/GenBank/DDBJ databases">
        <title>WGS assembly of Panicum hallii.</title>
        <authorList>
            <person name="Lovell J."/>
            <person name="Jenkins J."/>
            <person name="Lowry D."/>
            <person name="Mamidi S."/>
            <person name="Sreedasyam A."/>
            <person name="Weng X."/>
            <person name="Barry K."/>
            <person name="Bonette J."/>
            <person name="Campitelli B."/>
            <person name="Daum C."/>
            <person name="Gordon S."/>
            <person name="Gould B."/>
            <person name="Lipzen A."/>
            <person name="Macqueen A."/>
            <person name="Palacio-Mejia J."/>
            <person name="Plott C."/>
            <person name="Shakirov E."/>
            <person name="Shu S."/>
            <person name="Yoshinaga Y."/>
            <person name="Zane M."/>
            <person name="Rokhsar D."/>
            <person name="Grimwood J."/>
            <person name="Schmutz J."/>
            <person name="Juenger T."/>
        </authorList>
    </citation>
    <scope>NUCLEOTIDE SEQUENCE [LARGE SCALE GENOMIC DNA]</scope>
    <source>
        <strain evidence="1">FIL2</strain>
    </source>
</reference>
<sequence length="33" mass="3792">MSGPPHDRWNSCPNALVFWKDHDQAMMLFSSDA</sequence>
<protein>
    <submittedName>
        <fullName evidence="1">Uncharacterized protein</fullName>
    </submittedName>
</protein>
<accession>A0A2S3HIZ3</accession>
<dbReference type="Gramene" id="PAN23910">
    <property type="protein sequence ID" value="PAN23910"/>
    <property type="gene ID" value="PAHAL_4G131700"/>
</dbReference>